<accession>A0A1H0D474</accession>
<dbReference type="Proteomes" id="UP000199341">
    <property type="component" value="Unassembled WGS sequence"/>
</dbReference>
<feature type="compositionally biased region" description="Polar residues" evidence="1">
    <location>
        <begin position="81"/>
        <end position="94"/>
    </location>
</feature>
<dbReference type="EMBL" id="FNIE01000005">
    <property type="protein sequence ID" value="SDN64918.1"/>
    <property type="molecule type" value="Genomic_DNA"/>
</dbReference>
<proteinExistence type="predicted"/>
<feature type="region of interest" description="Disordered" evidence="1">
    <location>
        <begin position="572"/>
        <end position="619"/>
    </location>
</feature>
<feature type="compositionally biased region" description="Low complexity" evidence="1">
    <location>
        <begin position="319"/>
        <end position="333"/>
    </location>
</feature>
<organism evidence="2 3">
    <name type="scientific">Actinacidiphila guanduensis</name>
    <dbReference type="NCBI Taxonomy" id="310781"/>
    <lineage>
        <taxon>Bacteria</taxon>
        <taxon>Bacillati</taxon>
        <taxon>Actinomycetota</taxon>
        <taxon>Actinomycetes</taxon>
        <taxon>Kitasatosporales</taxon>
        <taxon>Streptomycetaceae</taxon>
        <taxon>Actinacidiphila</taxon>
    </lineage>
</organism>
<feature type="compositionally biased region" description="Pro residues" evidence="1">
    <location>
        <begin position="572"/>
        <end position="587"/>
    </location>
</feature>
<protein>
    <submittedName>
        <fullName evidence="2">Uncharacterized protein</fullName>
    </submittedName>
</protein>
<gene>
    <name evidence="2" type="ORF">SAMN05216259_10563</name>
</gene>
<evidence type="ECO:0000256" key="1">
    <source>
        <dbReference type="SAM" id="MobiDB-lite"/>
    </source>
</evidence>
<sequence length="637" mass="65316">MTVDTSKQTTGRPAEHGTGQGNGHAAARGTGPGTDHGSDRAGGNASGHGGRHASAAPKQDPKRGPGRRRRPLSAPQEQPAPENSATMNATTSPNAPAEPVSDPGQASGKRRADTGGRTSEPQPPDGAARTRGHRRADPPGQGEQARPTEAAEQAGTPLQTGVAGPPSSAPRVEDAVTPQPKAAAHPTALPAIGAQPTAAPSTAAHPTDIAPVAVSIDLVTEAVEERFATPPAALGGGVAVRRRVGFGVAGDGSYAACLAEAAGDDEGEGGGGWFVERWSLDGPEPYTVALPGPQPERPGTQVLPLPDGRVLVAREPEEPGAAETPEGPAAARAARPEKRTDLALLYPSGAGTGQQPLGSLAGREVRLLPPPAAGAYATCWDGEETTVWMVCGTPAGVPVQVARVAGRCGGGVWLDRAGRLLALDRELGGRTKAVAVDLHTGTVSPLLQLTEESEDRLLLADPDSGLMIVRSDAAGEARLGWGVLGSRHPVRFPEALRMPGARLTPLAVQPGNFLSPESAVLALHCEVPGGARWLALWRPGDRELHWRATPPGWLGPTAVWLPSAPLRLPAAPPALHPYDPPPPPVPPRGRARRTRPVLPAAAPRPALPAAAAAPATRPARRTLSVLPLQQAPLSPVA</sequence>
<feature type="compositionally biased region" description="Low complexity" evidence="1">
    <location>
        <begin position="596"/>
        <end position="619"/>
    </location>
</feature>
<dbReference type="STRING" id="310781.SAMN05216259_10563"/>
<reference evidence="2 3" key="1">
    <citation type="submission" date="2016-10" db="EMBL/GenBank/DDBJ databases">
        <authorList>
            <person name="de Groot N.N."/>
        </authorList>
    </citation>
    <scope>NUCLEOTIDE SEQUENCE [LARGE SCALE GENOMIC DNA]</scope>
    <source>
        <strain evidence="2 3">CGMCC 4.2022</strain>
    </source>
</reference>
<feature type="region of interest" description="Disordered" evidence="1">
    <location>
        <begin position="317"/>
        <end position="336"/>
    </location>
</feature>
<keyword evidence="3" id="KW-1185">Reference proteome</keyword>
<dbReference type="AlphaFoldDB" id="A0A1H0D474"/>
<evidence type="ECO:0000313" key="2">
    <source>
        <dbReference type="EMBL" id="SDN64918.1"/>
    </source>
</evidence>
<evidence type="ECO:0000313" key="3">
    <source>
        <dbReference type="Proteomes" id="UP000199341"/>
    </source>
</evidence>
<name>A0A1H0D474_9ACTN</name>
<feature type="region of interest" description="Disordered" evidence="1">
    <location>
        <begin position="1"/>
        <end position="185"/>
    </location>
</feature>
<feature type="compositionally biased region" description="Polar residues" evidence="1">
    <location>
        <begin position="1"/>
        <end position="11"/>
    </location>
</feature>